<dbReference type="GO" id="GO:0005524">
    <property type="term" value="F:ATP binding"/>
    <property type="evidence" value="ECO:0007669"/>
    <property type="project" value="UniProtKB-KW"/>
</dbReference>
<dbReference type="Gene3D" id="3.40.50.300">
    <property type="entry name" value="P-loop containing nucleotide triphosphate hydrolases"/>
    <property type="match status" value="1"/>
</dbReference>
<dbReference type="InterPro" id="IPR017871">
    <property type="entry name" value="ABC_transporter-like_CS"/>
</dbReference>
<dbReference type="InterPro" id="IPR027417">
    <property type="entry name" value="P-loop_NTPase"/>
</dbReference>
<evidence type="ECO:0000313" key="6">
    <source>
        <dbReference type="Proteomes" id="UP000514713"/>
    </source>
</evidence>
<sequence length="327" mass="36513">MSIIIAENLSKSYPVAVKSPGIKGTITHFFRRTYRSIQAVQDVSFEIAPGEIVGFLGPNGAGKTTTLKMLTGLIHPSSGTVRVAGQVPFQRKEAFLQKITLVMGQKQQLIWDLPALDSLKINAAVYNISDKEFQRRVGELTEMLSLEGKLTQPVRKLSLGERMKAELLAALLHHPHVLFLDEPTLGLDVNAQAAVRDFLREYNQRYQATVLLTSHYMADITALCQRVLLIHQGRLMYDGSLDGLLERFAPYREVYIELAQPLPIEKLMTYGDVKLLEGRAVRFMVSREALTRTVSQILADLEVIDLTVTEPPVEEVIGRVFQAGVVD</sequence>
<dbReference type="SUPFAM" id="SSF52540">
    <property type="entry name" value="P-loop containing nucleoside triphosphate hydrolases"/>
    <property type="match status" value="1"/>
</dbReference>
<dbReference type="InterPro" id="IPR050763">
    <property type="entry name" value="ABC_transporter_ATP-binding"/>
</dbReference>
<feature type="domain" description="ABC transporter" evidence="4">
    <location>
        <begin position="17"/>
        <end position="257"/>
    </location>
</feature>
<keyword evidence="1" id="KW-0813">Transport</keyword>
<reference evidence="6" key="1">
    <citation type="submission" date="2020-06" db="EMBL/GenBank/DDBJ databases">
        <title>Nostoc edaphicum CCNP1411 genome.</title>
        <authorList>
            <person name="Fidor A."/>
            <person name="Grabski M."/>
            <person name="Gawor J."/>
            <person name="Gromadka R."/>
            <person name="Wegrzyn G."/>
            <person name="Mazur-Marzec H."/>
        </authorList>
    </citation>
    <scope>NUCLEOTIDE SEQUENCE [LARGE SCALE GENOMIC DNA]</scope>
    <source>
        <strain evidence="6">CCNP1411</strain>
    </source>
</reference>
<evidence type="ECO:0000256" key="1">
    <source>
        <dbReference type="ARBA" id="ARBA00022448"/>
    </source>
</evidence>
<dbReference type="Pfam" id="PF00005">
    <property type="entry name" value="ABC_tran"/>
    <property type="match status" value="1"/>
</dbReference>
<dbReference type="PANTHER" id="PTHR42711:SF4">
    <property type="entry name" value="ABC TRANSPORTER RELATED"/>
    <property type="match status" value="1"/>
</dbReference>
<dbReference type="PROSITE" id="PS50893">
    <property type="entry name" value="ABC_TRANSPORTER_2"/>
    <property type="match status" value="1"/>
</dbReference>
<dbReference type="Proteomes" id="UP000514713">
    <property type="component" value="Chromosome"/>
</dbReference>
<dbReference type="KEGG" id="ned:HUN01_17295"/>
<evidence type="ECO:0000313" key="5">
    <source>
        <dbReference type="EMBL" id="QMS89250.1"/>
    </source>
</evidence>
<protein>
    <submittedName>
        <fullName evidence="5">ATP-binding cassette domain-containing protein</fullName>
    </submittedName>
</protein>
<dbReference type="PANTHER" id="PTHR42711">
    <property type="entry name" value="ABC TRANSPORTER ATP-BINDING PROTEIN"/>
    <property type="match status" value="1"/>
</dbReference>
<dbReference type="EMBL" id="CP054698">
    <property type="protein sequence ID" value="QMS89250.1"/>
    <property type="molecule type" value="Genomic_DNA"/>
</dbReference>
<accession>A0A7D7LDN9</accession>
<keyword evidence="6" id="KW-1185">Reference proteome</keyword>
<dbReference type="InterPro" id="IPR003439">
    <property type="entry name" value="ABC_transporter-like_ATP-bd"/>
</dbReference>
<dbReference type="AlphaFoldDB" id="A0A7D7LDN9"/>
<name>A0A7D7LDN9_9NOSO</name>
<proteinExistence type="predicted"/>
<keyword evidence="3 5" id="KW-0067">ATP-binding</keyword>
<evidence type="ECO:0000259" key="4">
    <source>
        <dbReference type="PROSITE" id="PS50893"/>
    </source>
</evidence>
<dbReference type="InterPro" id="IPR003593">
    <property type="entry name" value="AAA+_ATPase"/>
</dbReference>
<dbReference type="GO" id="GO:0016887">
    <property type="term" value="F:ATP hydrolysis activity"/>
    <property type="evidence" value="ECO:0007669"/>
    <property type="project" value="InterPro"/>
</dbReference>
<dbReference type="RefSeq" id="WP_181932289.1">
    <property type="nucleotide sequence ID" value="NZ_CP054698.1"/>
</dbReference>
<organism evidence="5 6">
    <name type="scientific">Nostoc edaphicum CCNP1411</name>
    <dbReference type="NCBI Taxonomy" id="1472755"/>
    <lineage>
        <taxon>Bacteria</taxon>
        <taxon>Bacillati</taxon>
        <taxon>Cyanobacteriota</taxon>
        <taxon>Cyanophyceae</taxon>
        <taxon>Nostocales</taxon>
        <taxon>Nostocaceae</taxon>
        <taxon>Nostoc</taxon>
    </lineage>
</organism>
<dbReference type="PROSITE" id="PS00211">
    <property type="entry name" value="ABC_TRANSPORTER_1"/>
    <property type="match status" value="1"/>
</dbReference>
<evidence type="ECO:0000256" key="3">
    <source>
        <dbReference type="ARBA" id="ARBA00022840"/>
    </source>
</evidence>
<evidence type="ECO:0000256" key="2">
    <source>
        <dbReference type="ARBA" id="ARBA00022741"/>
    </source>
</evidence>
<dbReference type="SMART" id="SM00382">
    <property type="entry name" value="AAA"/>
    <property type="match status" value="1"/>
</dbReference>
<keyword evidence="2" id="KW-0547">Nucleotide-binding</keyword>
<gene>
    <name evidence="5" type="ORF">HUN01_17295</name>
</gene>